<dbReference type="InterPro" id="IPR049709">
    <property type="entry name" value="IniB-like_N"/>
</dbReference>
<comment type="caution">
    <text evidence="2">The sequence shown here is derived from an EMBL/GenBank/DDBJ whole genome shotgun (WGS) entry which is preliminary data.</text>
</comment>
<evidence type="ECO:0000313" key="3">
    <source>
        <dbReference type="Proteomes" id="UP000315677"/>
    </source>
</evidence>
<feature type="region of interest" description="Disordered" evidence="1">
    <location>
        <begin position="128"/>
        <end position="211"/>
    </location>
</feature>
<dbReference type="AlphaFoldDB" id="A0A543E357"/>
<accession>A0A543E357</accession>
<dbReference type="EMBL" id="VFPA01000001">
    <property type="protein sequence ID" value="TQM16020.1"/>
    <property type="molecule type" value="Genomic_DNA"/>
</dbReference>
<evidence type="ECO:0000256" key="1">
    <source>
        <dbReference type="SAM" id="MobiDB-lite"/>
    </source>
</evidence>
<dbReference type="Proteomes" id="UP000315677">
    <property type="component" value="Unassembled WGS sequence"/>
</dbReference>
<feature type="compositionally biased region" description="Acidic residues" evidence="1">
    <location>
        <begin position="180"/>
        <end position="203"/>
    </location>
</feature>
<sequence length="211" mass="21101">MAETLSLMEFLQALHADAELRSSFGRDPQGTLAGHGLADLSPADVHDALVLVQDNQTVDFALDSAPPPPPPAGDGHEAAVEYLARYLDGSPPAVQDVAWTDVDPDAAAPVAVPDTPFDAFGADEDLGYGAGAVTSPGDPAGWDPALDDPGAAGPAPADGFDLGGYDDPDASGVGPGIAELDLELADLDADLDAADPDGPDEDPGPALSGGA</sequence>
<gene>
    <name evidence="2" type="ORF">FB558_2822</name>
</gene>
<keyword evidence="3" id="KW-1185">Reference proteome</keyword>
<evidence type="ECO:0000313" key="2">
    <source>
        <dbReference type="EMBL" id="TQM16020.1"/>
    </source>
</evidence>
<reference evidence="2 3" key="1">
    <citation type="submission" date="2019-06" db="EMBL/GenBank/DDBJ databases">
        <title>Sequencing the genomes of 1000 actinobacteria strains.</title>
        <authorList>
            <person name="Klenk H.-P."/>
        </authorList>
    </citation>
    <scope>NUCLEOTIDE SEQUENCE [LARGE SCALE GENOMIC DNA]</scope>
    <source>
        <strain evidence="2 3">DSM 45301</strain>
    </source>
</reference>
<dbReference type="RefSeq" id="WP_170231295.1">
    <property type="nucleotide sequence ID" value="NZ_VFPA01000001.1"/>
</dbReference>
<proteinExistence type="predicted"/>
<organism evidence="2 3">
    <name type="scientific">Pseudonocardia kunmingensis</name>
    <dbReference type="NCBI Taxonomy" id="630975"/>
    <lineage>
        <taxon>Bacteria</taxon>
        <taxon>Bacillati</taxon>
        <taxon>Actinomycetota</taxon>
        <taxon>Actinomycetes</taxon>
        <taxon>Pseudonocardiales</taxon>
        <taxon>Pseudonocardiaceae</taxon>
        <taxon>Pseudonocardia</taxon>
    </lineage>
</organism>
<protein>
    <submittedName>
        <fullName evidence="2">Uncharacterized protein</fullName>
    </submittedName>
</protein>
<dbReference type="NCBIfam" id="NF038175">
    <property type="entry name" value="IniB_NTERM"/>
    <property type="match status" value="1"/>
</dbReference>
<feature type="compositionally biased region" description="Low complexity" evidence="1">
    <location>
        <begin position="136"/>
        <end position="160"/>
    </location>
</feature>
<name>A0A543E357_9PSEU</name>